<sequence>MSLATGHSPVPATMAPAAAATATPTPPTIGSTQPSRRSTVSVGSSDLAMISVLPLSRRRASTRW</sequence>
<evidence type="ECO:0000313" key="2">
    <source>
        <dbReference type="EMBL" id="EPQ24651.1"/>
    </source>
</evidence>
<evidence type="ECO:0000256" key="1">
    <source>
        <dbReference type="SAM" id="MobiDB-lite"/>
    </source>
</evidence>
<accession>A0A829HYN9</accession>
<dbReference type="AlphaFoldDB" id="A0A829HYN9"/>
<gene>
    <name evidence="2" type="ORF">J108_05005</name>
</gene>
<evidence type="ECO:0000313" key="3">
    <source>
        <dbReference type="Proteomes" id="UP000014969"/>
    </source>
</evidence>
<feature type="compositionally biased region" description="Polar residues" evidence="1">
    <location>
        <begin position="29"/>
        <end position="44"/>
    </location>
</feature>
<feature type="compositionally biased region" description="Low complexity" evidence="1">
    <location>
        <begin position="11"/>
        <end position="23"/>
    </location>
</feature>
<dbReference type="Proteomes" id="UP000014969">
    <property type="component" value="Unassembled WGS sequence"/>
</dbReference>
<protein>
    <submittedName>
        <fullName evidence="2">Uncharacterized protein</fullName>
    </submittedName>
</protein>
<comment type="caution">
    <text evidence="2">The sequence shown here is derived from an EMBL/GenBank/DDBJ whole genome shotgun (WGS) entry which is preliminary data.</text>
</comment>
<proteinExistence type="predicted"/>
<name>A0A829HYN9_9MYCO</name>
<organism evidence="2 3">
    <name type="scientific">Mycobacteroides abscessus subsp. bolletii CRM-0020</name>
    <dbReference type="NCBI Taxonomy" id="1306401"/>
    <lineage>
        <taxon>Bacteria</taxon>
        <taxon>Bacillati</taxon>
        <taxon>Actinomycetota</taxon>
        <taxon>Actinomycetes</taxon>
        <taxon>Mycobacteriales</taxon>
        <taxon>Mycobacteriaceae</taxon>
        <taxon>Mycobacteroides</taxon>
        <taxon>Mycobacteroides abscessus</taxon>
    </lineage>
</organism>
<feature type="region of interest" description="Disordered" evidence="1">
    <location>
        <begin position="1"/>
        <end position="44"/>
    </location>
</feature>
<dbReference type="EMBL" id="ATFQ01000011">
    <property type="protein sequence ID" value="EPQ24651.1"/>
    <property type="molecule type" value="Genomic_DNA"/>
</dbReference>
<reference evidence="2 3" key="1">
    <citation type="journal article" date="2013" name="Genome Announc.">
        <title>Genome Sequence of an Epidemic Isolate of Mycobacterium abscessus subsp. bolletii from Rio de Janeiro, Brazil.</title>
        <authorList>
            <person name="Davidson R.M."/>
            <person name="Reynolds P.R."/>
            <person name="Farias-Hesson E."/>
            <person name="Duarte R.S."/>
            <person name="Jackson M."/>
            <person name="Strong M."/>
        </authorList>
    </citation>
    <scope>NUCLEOTIDE SEQUENCE [LARGE SCALE GENOMIC DNA]</scope>
    <source>
        <strain evidence="2 3">CRM-0020</strain>
    </source>
</reference>